<name>A0ACB9LFN6_BAUVA</name>
<gene>
    <name evidence="1" type="ORF">L6164_031416</name>
</gene>
<protein>
    <submittedName>
        <fullName evidence="1">Uncharacterized protein</fullName>
    </submittedName>
</protein>
<dbReference type="Proteomes" id="UP000828941">
    <property type="component" value="Chromosome 12"/>
</dbReference>
<evidence type="ECO:0000313" key="1">
    <source>
        <dbReference type="EMBL" id="KAI4308332.1"/>
    </source>
</evidence>
<keyword evidence="2" id="KW-1185">Reference proteome</keyword>
<comment type="caution">
    <text evidence="1">The sequence shown here is derived from an EMBL/GenBank/DDBJ whole genome shotgun (WGS) entry which is preliminary data.</text>
</comment>
<proteinExistence type="predicted"/>
<reference evidence="1 2" key="1">
    <citation type="journal article" date="2022" name="DNA Res.">
        <title>Chromosomal-level genome assembly of the orchid tree Bauhinia variegata (Leguminosae; Cercidoideae) supports the allotetraploid origin hypothesis of Bauhinia.</title>
        <authorList>
            <person name="Zhong Y."/>
            <person name="Chen Y."/>
            <person name="Zheng D."/>
            <person name="Pang J."/>
            <person name="Liu Y."/>
            <person name="Luo S."/>
            <person name="Meng S."/>
            <person name="Qian L."/>
            <person name="Wei D."/>
            <person name="Dai S."/>
            <person name="Zhou R."/>
        </authorList>
    </citation>
    <scope>NUCLEOTIDE SEQUENCE [LARGE SCALE GENOMIC DNA]</scope>
    <source>
        <strain evidence="1">BV-YZ2020</strain>
    </source>
</reference>
<organism evidence="1 2">
    <name type="scientific">Bauhinia variegata</name>
    <name type="common">Purple orchid tree</name>
    <name type="synonym">Phanera variegata</name>
    <dbReference type="NCBI Taxonomy" id="167791"/>
    <lineage>
        <taxon>Eukaryota</taxon>
        <taxon>Viridiplantae</taxon>
        <taxon>Streptophyta</taxon>
        <taxon>Embryophyta</taxon>
        <taxon>Tracheophyta</taxon>
        <taxon>Spermatophyta</taxon>
        <taxon>Magnoliopsida</taxon>
        <taxon>eudicotyledons</taxon>
        <taxon>Gunneridae</taxon>
        <taxon>Pentapetalae</taxon>
        <taxon>rosids</taxon>
        <taxon>fabids</taxon>
        <taxon>Fabales</taxon>
        <taxon>Fabaceae</taxon>
        <taxon>Cercidoideae</taxon>
        <taxon>Cercideae</taxon>
        <taxon>Bauhiniinae</taxon>
        <taxon>Bauhinia</taxon>
    </lineage>
</organism>
<dbReference type="EMBL" id="CM039437">
    <property type="protein sequence ID" value="KAI4308332.1"/>
    <property type="molecule type" value="Genomic_DNA"/>
</dbReference>
<evidence type="ECO:0000313" key="2">
    <source>
        <dbReference type="Proteomes" id="UP000828941"/>
    </source>
</evidence>
<accession>A0ACB9LFN6</accession>
<sequence>MVMRFSLDDLCDEFLIEVLCRLPQKYVTQCKCVSKRWFSLISNPGFASQSVSHRLSNKEMNSSHGPSFTTIMLHEWKIQNLQILQG</sequence>